<proteinExistence type="predicted"/>
<sequence length="67" mass="7575">MLEIVAMTGVTKNGKEDTVQYSLQINTFALDTSHLHVKDTELLCFLRRLGLPLLLEPFVSALEHYVT</sequence>
<dbReference type="EMBL" id="CAKLCB010000212">
    <property type="protein sequence ID" value="CAH0516899.1"/>
    <property type="molecule type" value="Genomic_DNA"/>
</dbReference>
<keyword evidence="2" id="KW-1185">Reference proteome</keyword>
<evidence type="ECO:0000313" key="1">
    <source>
        <dbReference type="EMBL" id="CAH0516899.1"/>
    </source>
</evidence>
<reference evidence="1 2" key="1">
    <citation type="submission" date="2021-11" db="EMBL/GenBank/DDBJ databases">
        <authorList>
            <person name="Islam A."/>
            <person name="Islam S."/>
            <person name="Flora M.S."/>
            <person name="Rahman M."/>
            <person name="Ziaur R.M."/>
            <person name="Epstein J.H."/>
            <person name="Hassan M."/>
            <person name="Klassen M."/>
            <person name="Woodard K."/>
            <person name="Webb A."/>
            <person name="Webby R.J."/>
            <person name="El Zowalaty M.E."/>
        </authorList>
    </citation>
    <scope>NUCLEOTIDE SEQUENCE [LARGE SCALE GENOMIC DNA]</scope>
    <source>
        <strain evidence="1">Pbs1</strain>
    </source>
</reference>
<organism evidence="1 2">
    <name type="scientific">Peronospora belbahrii</name>
    <dbReference type="NCBI Taxonomy" id="622444"/>
    <lineage>
        <taxon>Eukaryota</taxon>
        <taxon>Sar</taxon>
        <taxon>Stramenopiles</taxon>
        <taxon>Oomycota</taxon>
        <taxon>Peronosporomycetes</taxon>
        <taxon>Peronosporales</taxon>
        <taxon>Peronosporaceae</taxon>
        <taxon>Peronospora</taxon>
    </lineage>
</organism>
<protein>
    <submittedName>
        <fullName evidence="1">Uncharacterized protein</fullName>
    </submittedName>
</protein>
<dbReference type="Proteomes" id="UP001158986">
    <property type="component" value="Unassembled WGS sequence"/>
</dbReference>
<gene>
    <name evidence="1" type="ORF">PBS001_LOCUS3536</name>
</gene>
<accession>A0ABN8CWB6</accession>
<comment type="caution">
    <text evidence="1">The sequence shown here is derived from an EMBL/GenBank/DDBJ whole genome shotgun (WGS) entry which is preliminary data.</text>
</comment>
<name>A0ABN8CWB6_9STRA</name>
<evidence type="ECO:0000313" key="2">
    <source>
        <dbReference type="Proteomes" id="UP001158986"/>
    </source>
</evidence>